<evidence type="ECO:0000256" key="6">
    <source>
        <dbReference type="ARBA" id="ARBA00022692"/>
    </source>
</evidence>
<dbReference type="GO" id="GO:0042802">
    <property type="term" value="F:identical protein binding"/>
    <property type="evidence" value="ECO:0007669"/>
    <property type="project" value="UniProtKB-ARBA"/>
</dbReference>
<dbReference type="PANTHER" id="PTHR32309">
    <property type="entry name" value="TYROSINE-PROTEIN KINASE"/>
    <property type="match status" value="1"/>
</dbReference>
<evidence type="ECO:0000256" key="16">
    <source>
        <dbReference type="ARBA" id="ARBA00067833"/>
    </source>
</evidence>
<evidence type="ECO:0000256" key="7">
    <source>
        <dbReference type="ARBA" id="ARBA00022741"/>
    </source>
</evidence>
<dbReference type="Gene3D" id="3.40.50.300">
    <property type="entry name" value="P-loop containing nucleotide triphosphate hydrolases"/>
    <property type="match status" value="1"/>
</dbReference>
<evidence type="ECO:0000256" key="5">
    <source>
        <dbReference type="ARBA" id="ARBA00022679"/>
    </source>
</evidence>
<evidence type="ECO:0000256" key="10">
    <source>
        <dbReference type="ARBA" id="ARBA00022989"/>
    </source>
</evidence>
<evidence type="ECO:0000313" key="22">
    <source>
        <dbReference type="Proteomes" id="UP000318199"/>
    </source>
</evidence>
<evidence type="ECO:0000256" key="17">
    <source>
        <dbReference type="ARBA" id="ARBA00081049"/>
    </source>
</evidence>
<dbReference type="InterPro" id="IPR025669">
    <property type="entry name" value="AAA_dom"/>
</dbReference>
<dbReference type="SUPFAM" id="SSF52540">
    <property type="entry name" value="P-loop containing nucleoside triphosphate hydrolases"/>
    <property type="match status" value="1"/>
</dbReference>
<dbReference type="GO" id="GO:0005886">
    <property type="term" value="C:plasma membrane"/>
    <property type="evidence" value="ECO:0007669"/>
    <property type="project" value="UniProtKB-SubCell"/>
</dbReference>
<evidence type="ECO:0000256" key="1">
    <source>
        <dbReference type="ARBA" id="ARBA00004429"/>
    </source>
</evidence>
<evidence type="ECO:0000256" key="12">
    <source>
        <dbReference type="ARBA" id="ARBA00023137"/>
    </source>
</evidence>
<evidence type="ECO:0000256" key="9">
    <source>
        <dbReference type="ARBA" id="ARBA00022840"/>
    </source>
</evidence>
<keyword evidence="5 21" id="KW-0808">Transferase</keyword>
<accession>A0A562ZVA4</accession>
<protein>
    <recommendedName>
        <fullName evidence="16">Putative tyrosine-protein kinase EpsB</fullName>
    </recommendedName>
    <alternativeName>
        <fullName evidence="17">EPS I polysaccharide export protein EpsB</fullName>
    </alternativeName>
</protein>
<keyword evidence="8 21" id="KW-0418">Kinase</keyword>
<keyword evidence="22" id="KW-1185">Reference proteome</keyword>
<keyword evidence="11 19" id="KW-0472">Membrane</keyword>
<comment type="caution">
    <text evidence="21">The sequence shown here is derived from an EMBL/GenBank/DDBJ whole genome shotgun (WGS) entry which is preliminary data.</text>
</comment>
<evidence type="ECO:0000256" key="3">
    <source>
        <dbReference type="ARBA" id="ARBA00022475"/>
    </source>
</evidence>
<comment type="catalytic activity">
    <reaction evidence="14">
        <text>L-tyrosyl-[protein] + ATP = O-phospho-L-tyrosyl-[protein] + ADP + H(+)</text>
        <dbReference type="Rhea" id="RHEA:10596"/>
        <dbReference type="Rhea" id="RHEA-COMP:10136"/>
        <dbReference type="Rhea" id="RHEA-COMP:20101"/>
        <dbReference type="ChEBI" id="CHEBI:15378"/>
        <dbReference type="ChEBI" id="CHEBI:30616"/>
        <dbReference type="ChEBI" id="CHEBI:46858"/>
        <dbReference type="ChEBI" id="CHEBI:61978"/>
        <dbReference type="ChEBI" id="CHEBI:456216"/>
    </reaction>
</comment>
<feature type="domain" description="AAA+ ATPase" evidence="20">
    <location>
        <begin position="530"/>
        <end position="704"/>
    </location>
</feature>
<dbReference type="Pfam" id="PF23607">
    <property type="entry name" value="WZC_N"/>
    <property type="match status" value="1"/>
</dbReference>
<keyword evidence="4" id="KW-0997">Cell inner membrane</keyword>
<dbReference type="FunFam" id="3.40.50.300:FF:000527">
    <property type="entry name" value="Tyrosine-protein kinase etk"/>
    <property type="match status" value="1"/>
</dbReference>
<feature type="coiled-coil region" evidence="18">
    <location>
        <begin position="263"/>
        <end position="341"/>
    </location>
</feature>
<evidence type="ECO:0000256" key="18">
    <source>
        <dbReference type="SAM" id="Coils"/>
    </source>
</evidence>
<reference evidence="21 22" key="1">
    <citation type="submission" date="2019-07" db="EMBL/GenBank/DDBJ databases">
        <title>Caenimonas sedimenti sp. nov., isolated from activated sludge.</title>
        <authorList>
            <person name="Xu J."/>
        </authorList>
    </citation>
    <scope>NUCLEOTIDE SEQUENCE [LARGE SCALE GENOMIC DNA]</scope>
    <source>
        <strain evidence="21 22">HX-9-20</strain>
    </source>
</reference>
<keyword evidence="10 19" id="KW-1133">Transmembrane helix</keyword>
<evidence type="ECO:0000313" key="21">
    <source>
        <dbReference type="EMBL" id="TWO72529.1"/>
    </source>
</evidence>
<keyword evidence="6 19" id="KW-0812">Transmembrane</keyword>
<evidence type="ECO:0000256" key="11">
    <source>
        <dbReference type="ARBA" id="ARBA00023136"/>
    </source>
</evidence>
<keyword evidence="7" id="KW-0547">Nucleotide-binding</keyword>
<dbReference type="AlphaFoldDB" id="A0A562ZVA4"/>
<evidence type="ECO:0000256" key="14">
    <source>
        <dbReference type="ARBA" id="ARBA00053015"/>
    </source>
</evidence>
<evidence type="ECO:0000259" key="20">
    <source>
        <dbReference type="SMART" id="SM00382"/>
    </source>
</evidence>
<dbReference type="CDD" id="cd05387">
    <property type="entry name" value="BY-kinase"/>
    <property type="match status" value="1"/>
</dbReference>
<gene>
    <name evidence="21" type="ORF">FN976_06185</name>
</gene>
<keyword evidence="13" id="KW-0270">Exopolysaccharide synthesis</keyword>
<dbReference type="InterPro" id="IPR050445">
    <property type="entry name" value="Bact_polysacc_biosynth/exp"/>
</dbReference>
<dbReference type="InterPro" id="IPR005702">
    <property type="entry name" value="Wzc-like_C"/>
</dbReference>
<evidence type="ECO:0000256" key="13">
    <source>
        <dbReference type="ARBA" id="ARBA00023169"/>
    </source>
</evidence>
<proteinExistence type="inferred from homology"/>
<dbReference type="GO" id="GO:0004713">
    <property type="term" value="F:protein tyrosine kinase activity"/>
    <property type="evidence" value="ECO:0007669"/>
    <property type="project" value="UniProtKB-KW"/>
</dbReference>
<dbReference type="NCBIfam" id="TIGR01007">
    <property type="entry name" value="eps_fam"/>
    <property type="match status" value="1"/>
</dbReference>
<dbReference type="InterPro" id="IPR032807">
    <property type="entry name" value="GNVR"/>
</dbReference>
<dbReference type="GO" id="GO:0005524">
    <property type="term" value="F:ATP binding"/>
    <property type="evidence" value="ECO:0007669"/>
    <property type="project" value="UniProtKB-KW"/>
</dbReference>
<dbReference type="Pfam" id="PF13807">
    <property type="entry name" value="GNVR"/>
    <property type="match status" value="1"/>
</dbReference>
<dbReference type="InterPro" id="IPR003856">
    <property type="entry name" value="LPS_length_determ_N"/>
</dbReference>
<dbReference type="Pfam" id="PF13614">
    <property type="entry name" value="AAA_31"/>
    <property type="match status" value="1"/>
</dbReference>
<evidence type="ECO:0000256" key="8">
    <source>
        <dbReference type="ARBA" id="ARBA00022777"/>
    </source>
</evidence>
<dbReference type="InterPro" id="IPR003593">
    <property type="entry name" value="AAA+_ATPase"/>
</dbReference>
<dbReference type="SMART" id="SM00382">
    <property type="entry name" value="AAA"/>
    <property type="match status" value="1"/>
</dbReference>
<keyword evidence="12" id="KW-0829">Tyrosine-protein kinase</keyword>
<dbReference type="EMBL" id="VOBQ01000004">
    <property type="protein sequence ID" value="TWO72529.1"/>
    <property type="molecule type" value="Genomic_DNA"/>
</dbReference>
<dbReference type="Pfam" id="PF02706">
    <property type="entry name" value="Wzz"/>
    <property type="match status" value="1"/>
</dbReference>
<evidence type="ECO:0000256" key="4">
    <source>
        <dbReference type="ARBA" id="ARBA00022519"/>
    </source>
</evidence>
<name>A0A562ZVA4_9BURK</name>
<sequence length="731" mass="79727">MVEDDEINLAEYWDILVDNRWLILGVLVLALAAGIAYAVVARPVYQTNLLIQVEDSAGSAKSFLGEASSLFDVKTPAAAEIEIIRSRLIVGQAVDNTALHIDARPRYVPFIGNWMARRAKTLSDPGFLGLGGYVSGTERIGIETFKVPSAFEGERFRVTSQGAGAYTLSHPEISPTTGRVGVPLVLNTPEGPINLTISQLLGKAGADFNLRHRSRLDAIEHLQAQLKLAEKGRQSGVIDVSMQSTDPVQLTVVLNEIGRQYVRQNIERKAAEAQKTLSFLETQLPQFKKQLDAAEDAYNKYRNQQGTVALDEEAKVILNRSADLQSKLLEAQQKRRENEARFTAEHPIVRTIDAQIGAFSREIASLNARVKTMPTVQQDAIRLERDVKVNNELYQSLRNNALQLQLVREGKVGNVRLIDEAALPEDPVKPKPSIVVALAGVLGLLGGIMVALGRNALFRGVKNPQEIEAHTGLSVYSTIPLSDGQYGLARKVREKAKGVHLLALTQPHDPAIESLRSLRTALQFGMLEAPNNRIIITGPTPGVGKSFVAANFAALMAAAGKRVLLIDADLRKGYLNQYFGLPRADGLSELVAGSISASQAVRRQVLPNLDFLPTGQIPPNPAELMQSSAMAQVLQATSPHYDLVIIDTPPVLVAADTAAVAPHVGTLLMVARAEQTHLGELHESGKRLAQSGKAVTGVLFNAMDLTRRHYGSYGYKYGRYRYRNYGYKSTS</sequence>
<comment type="similarity">
    <text evidence="2">Belongs to the etk/wzc family.</text>
</comment>
<dbReference type="OrthoDB" id="9808257at2"/>
<evidence type="ECO:0000256" key="19">
    <source>
        <dbReference type="SAM" id="Phobius"/>
    </source>
</evidence>
<comment type="function">
    <text evidence="15">Probably involved in polymerization and/or export of exopolysaccharide EPS I which functions as a virulence factor. May be involved in an ATP-dependent process in the pathway for EPS I production, possibly export of the trimeric repeat units across the inner membrane or their polymerization.</text>
</comment>
<dbReference type="PANTHER" id="PTHR32309:SF32">
    <property type="entry name" value="TYROSINE-PROTEIN KINASE ETK-RELATED"/>
    <property type="match status" value="1"/>
</dbReference>
<dbReference type="InterPro" id="IPR005700">
    <property type="entry name" value="EPS_ExoP-like"/>
</dbReference>
<dbReference type="NCBIfam" id="TIGR01005">
    <property type="entry name" value="eps_transp_fam"/>
    <property type="match status" value="1"/>
</dbReference>
<dbReference type="InterPro" id="IPR027417">
    <property type="entry name" value="P-loop_NTPase"/>
</dbReference>
<keyword evidence="18" id="KW-0175">Coiled coil</keyword>
<keyword evidence="3" id="KW-1003">Cell membrane</keyword>
<dbReference type="Proteomes" id="UP000318199">
    <property type="component" value="Unassembled WGS sequence"/>
</dbReference>
<organism evidence="21 22">
    <name type="scientific">Caenimonas sedimenti</name>
    <dbReference type="NCBI Taxonomy" id="2596921"/>
    <lineage>
        <taxon>Bacteria</taxon>
        <taxon>Pseudomonadati</taxon>
        <taxon>Pseudomonadota</taxon>
        <taxon>Betaproteobacteria</taxon>
        <taxon>Burkholderiales</taxon>
        <taxon>Comamonadaceae</taxon>
        <taxon>Caenimonas</taxon>
    </lineage>
</organism>
<evidence type="ECO:0000256" key="2">
    <source>
        <dbReference type="ARBA" id="ARBA00008883"/>
    </source>
</evidence>
<dbReference type="GO" id="GO:0000271">
    <property type="term" value="P:polysaccharide biosynthetic process"/>
    <property type="evidence" value="ECO:0007669"/>
    <property type="project" value="UniProtKB-KW"/>
</dbReference>
<feature type="transmembrane region" description="Helical" evidence="19">
    <location>
        <begin position="21"/>
        <end position="40"/>
    </location>
</feature>
<evidence type="ECO:0000256" key="15">
    <source>
        <dbReference type="ARBA" id="ARBA00054296"/>
    </source>
</evidence>
<comment type="subcellular location">
    <subcellularLocation>
        <location evidence="1">Cell inner membrane</location>
        <topology evidence="1">Multi-pass membrane protein</topology>
    </subcellularLocation>
</comment>
<keyword evidence="9" id="KW-0067">ATP-binding</keyword>